<name>A0A1G6RKG4_9ACTN</name>
<dbReference type="AlphaFoldDB" id="A0A1G6RKG4"/>
<dbReference type="EMBL" id="LT629688">
    <property type="protein sequence ID" value="SDD04467.1"/>
    <property type="molecule type" value="Genomic_DNA"/>
</dbReference>
<keyword evidence="4 6" id="KW-1133">Transmembrane helix</keyword>
<feature type="transmembrane region" description="Helical" evidence="6">
    <location>
        <begin position="137"/>
        <end position="169"/>
    </location>
</feature>
<evidence type="ECO:0000313" key="9">
    <source>
        <dbReference type="Proteomes" id="UP000198546"/>
    </source>
</evidence>
<feature type="transmembrane region" description="Helical" evidence="6">
    <location>
        <begin position="181"/>
        <end position="202"/>
    </location>
</feature>
<evidence type="ECO:0000313" key="8">
    <source>
        <dbReference type="EMBL" id="SDD04467.1"/>
    </source>
</evidence>
<keyword evidence="3 6" id="KW-0812">Transmembrane</keyword>
<proteinExistence type="inferred from homology"/>
<dbReference type="PANTHER" id="PTHR31272">
    <property type="entry name" value="CYTOCHROME C-TYPE BIOGENESIS PROTEIN HI_1454-RELATED"/>
    <property type="match status" value="1"/>
</dbReference>
<feature type="transmembrane region" description="Helical" evidence="6">
    <location>
        <begin position="67"/>
        <end position="90"/>
    </location>
</feature>
<comment type="subcellular location">
    <subcellularLocation>
        <location evidence="1">Membrane</location>
        <topology evidence="1">Multi-pass membrane protein</topology>
    </subcellularLocation>
</comment>
<reference evidence="8 9" key="1">
    <citation type="submission" date="2016-10" db="EMBL/GenBank/DDBJ databases">
        <authorList>
            <person name="de Groot N.N."/>
        </authorList>
    </citation>
    <scope>NUCLEOTIDE SEQUENCE [LARGE SCALE GENOMIC DNA]</scope>
    <source>
        <strain evidence="8 9">MON 2.2</strain>
    </source>
</reference>
<evidence type="ECO:0000259" key="7">
    <source>
        <dbReference type="Pfam" id="PF02683"/>
    </source>
</evidence>
<evidence type="ECO:0000256" key="4">
    <source>
        <dbReference type="ARBA" id="ARBA00022989"/>
    </source>
</evidence>
<dbReference type="PANTHER" id="PTHR31272:SF4">
    <property type="entry name" value="CYTOCHROME C-TYPE BIOGENESIS PROTEIN HI_1454-RELATED"/>
    <property type="match status" value="1"/>
</dbReference>
<organism evidence="8 9">
    <name type="scientific">Auraticoccus monumenti</name>
    <dbReference type="NCBI Taxonomy" id="675864"/>
    <lineage>
        <taxon>Bacteria</taxon>
        <taxon>Bacillati</taxon>
        <taxon>Actinomycetota</taxon>
        <taxon>Actinomycetes</taxon>
        <taxon>Propionibacteriales</taxon>
        <taxon>Propionibacteriaceae</taxon>
        <taxon>Auraticoccus</taxon>
    </lineage>
</organism>
<dbReference type="Pfam" id="PF02683">
    <property type="entry name" value="DsbD_TM"/>
    <property type="match status" value="1"/>
</dbReference>
<protein>
    <submittedName>
        <fullName evidence="8">Cytochrome c-type biogenesis protein</fullName>
    </submittedName>
</protein>
<sequence>MVPMDLAGWLADSVSGSMALAIPVALLVGAVSFFSPCVVPLLPGYLSYATGLGAAEVLGGKANKGRMLLGTSLFVLGFSVVFVLTGAVFGAAGQVLLDARGWLTPAAGVVSILLGLVFLGVIPLGRGELRLQRVPRAGIAFAPLLGMVFGFGWTPCIGPTLAAVLTLALNEGSASRGALLAFVYSLGLGIPFVLAGLAWGRVNRVVGVVKRHQRLVMGVGGALMVLTGLLLVTGLWDALMGGIRQWAASVGAPL</sequence>
<evidence type="ECO:0000256" key="2">
    <source>
        <dbReference type="ARBA" id="ARBA00006143"/>
    </source>
</evidence>
<dbReference type="Proteomes" id="UP000198546">
    <property type="component" value="Chromosome i"/>
</dbReference>
<keyword evidence="9" id="KW-1185">Reference proteome</keyword>
<comment type="similarity">
    <text evidence="2">Belongs to the DsbD family.</text>
</comment>
<accession>A0A1G6RKG4</accession>
<dbReference type="GO" id="GO:0017004">
    <property type="term" value="P:cytochrome complex assembly"/>
    <property type="evidence" value="ECO:0007669"/>
    <property type="project" value="InterPro"/>
</dbReference>
<dbReference type="STRING" id="675864.SAMN04489747_0036"/>
<dbReference type="InterPro" id="IPR003834">
    <property type="entry name" value="Cyt_c_assmbl_TM_dom"/>
</dbReference>
<feature type="transmembrane region" description="Helical" evidence="6">
    <location>
        <begin position="20"/>
        <end position="46"/>
    </location>
</feature>
<feature type="domain" description="Cytochrome C biogenesis protein transmembrane" evidence="7">
    <location>
        <begin position="20"/>
        <end position="219"/>
    </location>
</feature>
<gene>
    <name evidence="8" type="ORF">SAMN04489747_0036</name>
</gene>
<dbReference type="InterPro" id="IPR051790">
    <property type="entry name" value="Cytochrome_c-biogenesis_DsbD"/>
</dbReference>
<dbReference type="GO" id="GO:0016020">
    <property type="term" value="C:membrane"/>
    <property type="evidence" value="ECO:0007669"/>
    <property type="project" value="UniProtKB-SubCell"/>
</dbReference>
<evidence type="ECO:0000256" key="1">
    <source>
        <dbReference type="ARBA" id="ARBA00004141"/>
    </source>
</evidence>
<feature type="transmembrane region" description="Helical" evidence="6">
    <location>
        <begin position="102"/>
        <end position="125"/>
    </location>
</feature>
<feature type="transmembrane region" description="Helical" evidence="6">
    <location>
        <begin position="214"/>
        <end position="236"/>
    </location>
</feature>
<evidence type="ECO:0000256" key="3">
    <source>
        <dbReference type="ARBA" id="ARBA00022692"/>
    </source>
</evidence>
<evidence type="ECO:0000256" key="6">
    <source>
        <dbReference type="SAM" id="Phobius"/>
    </source>
</evidence>
<keyword evidence="5 6" id="KW-0472">Membrane</keyword>
<evidence type="ECO:0000256" key="5">
    <source>
        <dbReference type="ARBA" id="ARBA00023136"/>
    </source>
</evidence>